<evidence type="ECO:0000313" key="4">
    <source>
        <dbReference type="Proteomes" id="UP001298424"/>
    </source>
</evidence>
<evidence type="ECO:0000256" key="1">
    <source>
        <dbReference type="SAM" id="SignalP"/>
    </source>
</evidence>
<feature type="domain" description="PepSY" evidence="2">
    <location>
        <begin position="5"/>
        <end position="90"/>
    </location>
</feature>
<dbReference type="Pfam" id="PF13670">
    <property type="entry name" value="PepSY_2"/>
    <property type="match status" value="1"/>
</dbReference>
<gene>
    <name evidence="3" type="ORF">MB824_11515</name>
</gene>
<dbReference type="Gene3D" id="3.10.450.40">
    <property type="match status" value="1"/>
</dbReference>
<keyword evidence="4" id="KW-1185">Reference proteome</keyword>
<feature type="signal peptide" evidence="1">
    <location>
        <begin position="1"/>
        <end position="18"/>
    </location>
</feature>
<dbReference type="Proteomes" id="UP001298424">
    <property type="component" value="Unassembled WGS sequence"/>
</dbReference>
<accession>A0ABS9NQN4</accession>
<reference evidence="3 4" key="1">
    <citation type="submission" date="2022-02" db="EMBL/GenBank/DDBJ databases">
        <title>Genome sequence data of Kingella unionensis sp. nov. strain CICC 24913 (CCUG 75125).</title>
        <authorList>
            <person name="Xiao M."/>
        </authorList>
    </citation>
    <scope>NUCLEOTIDE SEQUENCE [LARGE SCALE GENOMIC DNA]</scope>
    <source>
        <strain evidence="3 4">CICC 24913</strain>
    </source>
</reference>
<dbReference type="RefSeq" id="WP_238748681.1">
    <property type="nucleotide sequence ID" value="NZ_JAKOOW010000078.1"/>
</dbReference>
<evidence type="ECO:0000313" key="3">
    <source>
        <dbReference type="EMBL" id="MCG6505114.1"/>
    </source>
</evidence>
<evidence type="ECO:0000259" key="2">
    <source>
        <dbReference type="Pfam" id="PF13670"/>
    </source>
</evidence>
<dbReference type="EMBL" id="JAKOOW010000078">
    <property type="protein sequence ID" value="MCG6505114.1"/>
    <property type="molecule type" value="Genomic_DNA"/>
</dbReference>
<sequence length="93" mass="10768">MKKLMLAALIAISGAAVADDYIEYKMHQDPAYEQNRAKAVKMLEKRGYRVYKIEADDHRGRPAFDVDAYKGNVEYDIKLSYPDLRILKEKIDD</sequence>
<proteinExistence type="predicted"/>
<protein>
    <submittedName>
        <fullName evidence="3">PepSY domain-containing protein</fullName>
    </submittedName>
</protein>
<comment type="caution">
    <text evidence="3">The sequence shown here is derived from an EMBL/GenBank/DDBJ whole genome shotgun (WGS) entry which is preliminary data.</text>
</comment>
<keyword evidence="1" id="KW-0732">Signal</keyword>
<dbReference type="InterPro" id="IPR025711">
    <property type="entry name" value="PepSY"/>
</dbReference>
<name>A0ABS9NQN4_9NEIS</name>
<feature type="chain" id="PRO_5045719716" evidence="1">
    <location>
        <begin position="19"/>
        <end position="93"/>
    </location>
</feature>
<organism evidence="3 4">
    <name type="scientific">Kingella pumchi</name>
    <dbReference type="NCBI Taxonomy" id="2779506"/>
    <lineage>
        <taxon>Bacteria</taxon>
        <taxon>Pseudomonadati</taxon>
        <taxon>Pseudomonadota</taxon>
        <taxon>Betaproteobacteria</taxon>
        <taxon>Neisseriales</taxon>
        <taxon>Neisseriaceae</taxon>
        <taxon>Kingella</taxon>
    </lineage>
</organism>